<protein>
    <submittedName>
        <fullName evidence="1 2">Uncharacterized protein</fullName>
    </submittedName>
</protein>
<evidence type="ECO:0000313" key="2">
    <source>
        <dbReference type="EnsemblPlants" id="PAC:32950197.CDS.1"/>
    </source>
</evidence>
<reference evidence="2" key="3">
    <citation type="submission" date="2020-12" db="UniProtKB">
        <authorList>
            <consortium name="EnsemblPlants"/>
        </authorList>
    </citation>
    <scope>IDENTIFICATION</scope>
</reference>
<dbReference type="InterPro" id="IPR008948">
    <property type="entry name" value="L-Aspartase-like"/>
</dbReference>
<dbReference type="Gene3D" id="1.20.200.10">
    <property type="entry name" value="Fumarase/aspartase (Central domain)"/>
    <property type="match status" value="1"/>
</dbReference>
<reference evidence="1 3" key="2">
    <citation type="journal article" date="2018" name="Plant J.">
        <title>The Physcomitrella patens chromosome-scale assembly reveals moss genome structure and evolution.</title>
        <authorList>
            <person name="Lang D."/>
            <person name="Ullrich K.K."/>
            <person name="Murat F."/>
            <person name="Fuchs J."/>
            <person name="Jenkins J."/>
            <person name="Haas F.B."/>
            <person name="Piednoel M."/>
            <person name="Gundlach H."/>
            <person name="Van Bel M."/>
            <person name="Meyberg R."/>
            <person name="Vives C."/>
            <person name="Morata J."/>
            <person name="Symeonidi A."/>
            <person name="Hiss M."/>
            <person name="Muchero W."/>
            <person name="Kamisugi Y."/>
            <person name="Saleh O."/>
            <person name="Blanc G."/>
            <person name="Decker E.L."/>
            <person name="van Gessel N."/>
            <person name="Grimwood J."/>
            <person name="Hayes R.D."/>
            <person name="Graham S.W."/>
            <person name="Gunter L.E."/>
            <person name="McDaniel S.F."/>
            <person name="Hoernstein S.N.W."/>
            <person name="Larsson A."/>
            <person name="Li F.W."/>
            <person name="Perroud P.F."/>
            <person name="Phillips J."/>
            <person name="Ranjan P."/>
            <person name="Rokshar D.S."/>
            <person name="Rothfels C.J."/>
            <person name="Schneider L."/>
            <person name="Shu S."/>
            <person name="Stevenson D.W."/>
            <person name="Thummler F."/>
            <person name="Tillich M."/>
            <person name="Villarreal Aguilar J.C."/>
            <person name="Widiez T."/>
            <person name="Wong G.K."/>
            <person name="Wymore A."/>
            <person name="Zhang Y."/>
            <person name="Zimmer A.D."/>
            <person name="Quatrano R.S."/>
            <person name="Mayer K.F.X."/>
            <person name="Goodstein D."/>
            <person name="Casacuberta J.M."/>
            <person name="Vandepoele K."/>
            <person name="Reski R."/>
            <person name="Cuming A.C."/>
            <person name="Tuskan G.A."/>
            <person name="Maumus F."/>
            <person name="Salse J."/>
            <person name="Schmutz J."/>
            <person name="Rensing S.A."/>
        </authorList>
    </citation>
    <scope>NUCLEOTIDE SEQUENCE [LARGE SCALE GENOMIC DNA]</scope>
    <source>
        <strain evidence="2 3">cv. Gransden 2004</strain>
    </source>
</reference>
<dbReference type="PaxDb" id="3218-PP1S222_36V6.1"/>
<dbReference type="SUPFAM" id="SSF48557">
    <property type="entry name" value="L-aspartase-like"/>
    <property type="match status" value="1"/>
</dbReference>
<accession>A0A2K1IJT3</accession>
<organism evidence="1">
    <name type="scientific">Physcomitrium patens</name>
    <name type="common">Spreading-leaved earth moss</name>
    <name type="synonym">Physcomitrella patens</name>
    <dbReference type="NCBI Taxonomy" id="3218"/>
    <lineage>
        <taxon>Eukaryota</taxon>
        <taxon>Viridiplantae</taxon>
        <taxon>Streptophyta</taxon>
        <taxon>Embryophyta</taxon>
        <taxon>Bryophyta</taxon>
        <taxon>Bryophytina</taxon>
        <taxon>Bryopsida</taxon>
        <taxon>Funariidae</taxon>
        <taxon>Funariales</taxon>
        <taxon>Funariaceae</taxon>
        <taxon>Physcomitrium</taxon>
    </lineage>
</organism>
<dbReference type="EMBL" id="ABEU02000023">
    <property type="protein sequence ID" value="PNR29535.1"/>
    <property type="molecule type" value="Genomic_DNA"/>
</dbReference>
<evidence type="ECO:0000313" key="1">
    <source>
        <dbReference type="EMBL" id="PNR29535.1"/>
    </source>
</evidence>
<dbReference type="GO" id="GO:0003824">
    <property type="term" value="F:catalytic activity"/>
    <property type="evidence" value="ECO:0007669"/>
    <property type="project" value="InterPro"/>
</dbReference>
<dbReference type="Gramene" id="Pp3c23_17690V3.1">
    <property type="protein sequence ID" value="PAC:32950197.CDS.1"/>
    <property type="gene ID" value="Pp3c23_17690"/>
</dbReference>
<dbReference type="Proteomes" id="UP000006727">
    <property type="component" value="Chromosome 23"/>
</dbReference>
<dbReference type="InParanoid" id="A0A2K1IJT3"/>
<dbReference type="PANTHER" id="PTHR10362">
    <property type="entry name" value="HISTIDINE AMMONIA-LYASE"/>
    <property type="match status" value="1"/>
</dbReference>
<gene>
    <name evidence="1" type="ORF">PHYPA_028229</name>
</gene>
<keyword evidence="3" id="KW-1185">Reference proteome</keyword>
<dbReference type="AlphaFoldDB" id="A0A2K1IJT3"/>
<proteinExistence type="predicted"/>
<reference evidence="1 3" key="1">
    <citation type="journal article" date="2008" name="Science">
        <title>The Physcomitrella genome reveals evolutionary insights into the conquest of land by plants.</title>
        <authorList>
            <person name="Rensing S."/>
            <person name="Lang D."/>
            <person name="Zimmer A."/>
            <person name="Terry A."/>
            <person name="Salamov A."/>
            <person name="Shapiro H."/>
            <person name="Nishiyama T."/>
            <person name="Perroud P.-F."/>
            <person name="Lindquist E."/>
            <person name="Kamisugi Y."/>
            <person name="Tanahashi T."/>
            <person name="Sakakibara K."/>
            <person name="Fujita T."/>
            <person name="Oishi K."/>
            <person name="Shin-I T."/>
            <person name="Kuroki Y."/>
            <person name="Toyoda A."/>
            <person name="Suzuki Y."/>
            <person name="Hashimoto A."/>
            <person name="Yamaguchi K."/>
            <person name="Sugano A."/>
            <person name="Kohara Y."/>
            <person name="Fujiyama A."/>
            <person name="Anterola A."/>
            <person name="Aoki S."/>
            <person name="Ashton N."/>
            <person name="Barbazuk W.B."/>
            <person name="Barker E."/>
            <person name="Bennetzen J."/>
            <person name="Bezanilla M."/>
            <person name="Blankenship R."/>
            <person name="Cho S.H."/>
            <person name="Dutcher S."/>
            <person name="Estelle M."/>
            <person name="Fawcett J.A."/>
            <person name="Gundlach H."/>
            <person name="Hanada K."/>
            <person name="Heyl A."/>
            <person name="Hicks K.A."/>
            <person name="Hugh J."/>
            <person name="Lohr M."/>
            <person name="Mayer K."/>
            <person name="Melkozernov A."/>
            <person name="Murata T."/>
            <person name="Nelson D."/>
            <person name="Pils B."/>
            <person name="Prigge M."/>
            <person name="Reiss B."/>
            <person name="Renner T."/>
            <person name="Rombauts S."/>
            <person name="Rushton P."/>
            <person name="Sanderfoot A."/>
            <person name="Schween G."/>
            <person name="Shiu S.-H."/>
            <person name="Stueber K."/>
            <person name="Theodoulou F.L."/>
            <person name="Tu H."/>
            <person name="Van de Peer Y."/>
            <person name="Verrier P.J."/>
            <person name="Waters E."/>
            <person name="Wood A."/>
            <person name="Yang L."/>
            <person name="Cove D."/>
            <person name="Cuming A."/>
            <person name="Hasebe M."/>
            <person name="Lucas S."/>
            <person name="Mishler D.B."/>
            <person name="Reski R."/>
            <person name="Grigoriev I."/>
            <person name="Quatrano R.S."/>
            <person name="Boore J.L."/>
        </authorList>
    </citation>
    <scope>NUCLEOTIDE SEQUENCE [LARGE SCALE GENOMIC DNA]</scope>
    <source>
        <strain evidence="2 3">cv. Gransden 2004</strain>
    </source>
</reference>
<sequence length="54" mass="6097">MVSLDLTCATTPTSWCCMCHMFCEVMQGKPEFADLLTHNLKHYPGQMEATAIME</sequence>
<name>A0A2K1IJT3_PHYPA</name>
<dbReference type="InterPro" id="IPR001106">
    <property type="entry name" value="Aromatic_Lyase"/>
</dbReference>
<dbReference type="STRING" id="3218.A0A2K1IJT3"/>
<evidence type="ECO:0000313" key="3">
    <source>
        <dbReference type="Proteomes" id="UP000006727"/>
    </source>
</evidence>
<dbReference type="EnsemblPlants" id="Pp3c23_17690V3.1">
    <property type="protein sequence ID" value="PAC:32950197.CDS.1"/>
    <property type="gene ID" value="Pp3c23_17690"/>
</dbReference>